<evidence type="ECO:0008006" key="3">
    <source>
        <dbReference type="Google" id="ProtNLM"/>
    </source>
</evidence>
<proteinExistence type="predicted"/>
<dbReference type="PANTHER" id="PTHR11439">
    <property type="entry name" value="GAG-POL-RELATED RETROTRANSPOSON"/>
    <property type="match status" value="1"/>
</dbReference>
<sequence>MHSISLSQKHYVEDILERFHMSDCKPVGTPMEPGLRLSASQCPATDEDKQAMASVPYINAVGALMYLAIATRPDISFAVSVLSRFNSNPGPDH</sequence>
<keyword evidence="2" id="KW-1185">Reference proteome</keyword>
<comment type="caution">
    <text evidence="1">The sequence shown here is derived from an EMBL/GenBank/DDBJ whole genome shotgun (WGS) entry which is preliminary data.</text>
</comment>
<gene>
    <name evidence="1" type="ORF">NLI96_g12247</name>
</gene>
<evidence type="ECO:0000313" key="2">
    <source>
        <dbReference type="Proteomes" id="UP001212997"/>
    </source>
</evidence>
<name>A0AAD5YCL8_9APHY</name>
<dbReference type="AlphaFoldDB" id="A0AAD5YCL8"/>
<accession>A0AAD5YCL8</accession>
<protein>
    <recommendedName>
        <fullName evidence="3">Retrovirus-related Pol polyprotein from transposon TNT 1-94</fullName>
    </recommendedName>
</protein>
<reference evidence="1" key="1">
    <citation type="submission" date="2022-07" db="EMBL/GenBank/DDBJ databases">
        <title>Genome Sequence of Physisporinus lineatus.</title>
        <authorList>
            <person name="Buettner E."/>
        </authorList>
    </citation>
    <scope>NUCLEOTIDE SEQUENCE</scope>
    <source>
        <strain evidence="1">VT162</strain>
    </source>
</reference>
<dbReference type="PANTHER" id="PTHR11439:SF463">
    <property type="entry name" value="REVERSE TRANSCRIPTASE TY1_COPIA-TYPE DOMAIN-CONTAINING PROTEIN"/>
    <property type="match status" value="1"/>
</dbReference>
<evidence type="ECO:0000313" key="1">
    <source>
        <dbReference type="EMBL" id="KAJ3474806.1"/>
    </source>
</evidence>
<organism evidence="1 2">
    <name type="scientific">Meripilus lineatus</name>
    <dbReference type="NCBI Taxonomy" id="2056292"/>
    <lineage>
        <taxon>Eukaryota</taxon>
        <taxon>Fungi</taxon>
        <taxon>Dikarya</taxon>
        <taxon>Basidiomycota</taxon>
        <taxon>Agaricomycotina</taxon>
        <taxon>Agaricomycetes</taxon>
        <taxon>Polyporales</taxon>
        <taxon>Meripilaceae</taxon>
        <taxon>Meripilus</taxon>
    </lineage>
</organism>
<dbReference type="EMBL" id="JANAWD010000978">
    <property type="protein sequence ID" value="KAJ3474806.1"/>
    <property type="molecule type" value="Genomic_DNA"/>
</dbReference>
<dbReference type="Proteomes" id="UP001212997">
    <property type="component" value="Unassembled WGS sequence"/>
</dbReference>